<dbReference type="GO" id="GO:0016887">
    <property type="term" value="F:ATP hydrolysis activity"/>
    <property type="evidence" value="ECO:0007669"/>
    <property type="project" value="InterPro"/>
</dbReference>
<sequence>MTSPLSEFAIYGLYGDRDIVIEFPYPIKILVSENGMGKTTVLNILYSILSGRFYRLENMLFERIIVKFATGSFCICKDEINQFLQDEQAEDQPYKEIQEKIGKEELRKLVSLAREHSAESLAKLKEVRHISNALKIPSPLLAEKLKVLDKEEKGNYSQKIQELRKYFDLETLYLTTYRRIEEDLQQLGYLPADLQLPSHLLQSGGMDDVLEKLEKIEGIAIEHQLTPEQLLQRFADICNNYLIDKKFICTDQSLEIHTKKGRLIPFHYLSSGEKQIISIFSHLYLSSPKKCAVLIDEPELSMSIEWQRTLLLDILKAPRCEFLVATTHSPFIFDDELMINTVGLKEYIREYD</sequence>
<keyword evidence="3" id="KW-1185">Reference proteome</keyword>
<dbReference type="InterPro" id="IPR051396">
    <property type="entry name" value="Bact_Antivir_Def_Nuclease"/>
</dbReference>
<proteinExistence type="predicted"/>
<dbReference type="RefSeq" id="WP_086487313.1">
    <property type="nucleotide sequence ID" value="NZ_MSLT01000006.1"/>
</dbReference>
<dbReference type="InterPro" id="IPR003959">
    <property type="entry name" value="ATPase_AAA_core"/>
</dbReference>
<dbReference type="EMBL" id="MSLT01000006">
    <property type="protein sequence ID" value="OUD15712.1"/>
    <property type="molecule type" value="Genomic_DNA"/>
</dbReference>
<dbReference type="PANTHER" id="PTHR43581">
    <property type="entry name" value="ATP/GTP PHOSPHATASE"/>
    <property type="match status" value="1"/>
</dbReference>
<dbReference type="GO" id="GO:0005524">
    <property type="term" value="F:ATP binding"/>
    <property type="evidence" value="ECO:0007669"/>
    <property type="project" value="InterPro"/>
</dbReference>
<dbReference type="AlphaFoldDB" id="A0A251XB96"/>
<dbReference type="Gene3D" id="3.40.50.300">
    <property type="entry name" value="P-loop containing nucleotide triphosphate hydrolases"/>
    <property type="match status" value="1"/>
</dbReference>
<evidence type="ECO:0000313" key="2">
    <source>
        <dbReference type="EMBL" id="OUD15712.1"/>
    </source>
</evidence>
<name>A0A251XB96_9GAMM</name>
<evidence type="ECO:0000313" key="3">
    <source>
        <dbReference type="Proteomes" id="UP000194798"/>
    </source>
</evidence>
<dbReference type="InterPro" id="IPR027417">
    <property type="entry name" value="P-loop_NTPase"/>
</dbReference>
<dbReference type="Pfam" id="PF13304">
    <property type="entry name" value="AAA_21"/>
    <property type="match status" value="1"/>
</dbReference>
<accession>A0A251XB96</accession>
<evidence type="ECO:0000259" key="1">
    <source>
        <dbReference type="Pfam" id="PF13304"/>
    </source>
</evidence>
<dbReference type="PANTHER" id="PTHR43581:SF2">
    <property type="entry name" value="EXCINUCLEASE ATPASE SUBUNIT"/>
    <property type="match status" value="1"/>
</dbReference>
<gene>
    <name evidence="2" type="ORF">TPSD3_04155</name>
</gene>
<comment type="caution">
    <text evidence="2">The sequence shown here is derived from an EMBL/GenBank/DDBJ whole genome shotgun (WGS) entry which is preliminary data.</text>
</comment>
<dbReference type="Proteomes" id="UP000194798">
    <property type="component" value="Unassembled WGS sequence"/>
</dbReference>
<organism evidence="2 3">
    <name type="scientific">Thioflexithrix psekupsensis</name>
    <dbReference type="NCBI Taxonomy" id="1570016"/>
    <lineage>
        <taxon>Bacteria</taxon>
        <taxon>Pseudomonadati</taxon>
        <taxon>Pseudomonadota</taxon>
        <taxon>Gammaproteobacteria</taxon>
        <taxon>Thiotrichales</taxon>
        <taxon>Thioflexithrix</taxon>
    </lineage>
</organism>
<dbReference type="SUPFAM" id="SSF52540">
    <property type="entry name" value="P-loop containing nucleoside triphosphate hydrolases"/>
    <property type="match status" value="1"/>
</dbReference>
<reference evidence="2 3" key="1">
    <citation type="submission" date="2016-12" db="EMBL/GenBank/DDBJ databases">
        <title>Thioflexothrix psekupsii D3 genome sequencing and assembly.</title>
        <authorList>
            <person name="Fomenkov A."/>
            <person name="Vincze T."/>
            <person name="Grabovich M."/>
            <person name="Anton B.P."/>
            <person name="Dubinina G."/>
            <person name="Orlova M."/>
            <person name="Belousova E."/>
            <person name="Roberts R.J."/>
        </authorList>
    </citation>
    <scope>NUCLEOTIDE SEQUENCE [LARGE SCALE GENOMIC DNA]</scope>
    <source>
        <strain evidence="2">D3</strain>
    </source>
</reference>
<feature type="domain" description="ATPase AAA-type core" evidence="1">
    <location>
        <begin position="136"/>
        <end position="334"/>
    </location>
</feature>
<protein>
    <recommendedName>
        <fullName evidence="1">ATPase AAA-type core domain-containing protein</fullName>
    </recommendedName>
</protein>
<dbReference type="OrthoDB" id="9815944at2"/>